<dbReference type="PROSITE" id="PS01179">
    <property type="entry name" value="PID"/>
    <property type="match status" value="1"/>
</dbReference>
<evidence type="ECO:0000256" key="6">
    <source>
        <dbReference type="SAM" id="MobiDB-lite"/>
    </source>
</evidence>
<evidence type="ECO:0000313" key="9">
    <source>
        <dbReference type="RefSeq" id="XP_067172518.1"/>
    </source>
</evidence>
<keyword evidence="5" id="KW-0221">Differentiation</keyword>
<feature type="region of interest" description="Disordered" evidence="6">
    <location>
        <begin position="1"/>
        <end position="39"/>
    </location>
</feature>
<dbReference type="Gene3D" id="2.30.29.30">
    <property type="entry name" value="Pleckstrin-homology domain (PH domain)/Phosphotyrosine-binding domain (PTB)"/>
    <property type="match status" value="1"/>
</dbReference>
<name>A0ABM4G5Q3_9AVES</name>
<sequence length="596" mass="64095">MSTEAETTTISSQPEQQAPPKAQPSKKEKKKGSEKTDESLLARFKGDGVRYKAKLIGIDDVPEARGDKMSQDSMMKLKGMAVAARSQGQHKQKIWVNISLSGIKIVDEKTGVIEHEHPVNKISFIARDVTDNRAFGYICGGEGQHQFFAIKTAQQAEPLVVDLKDLFQLIYNMKKKEEEDKKKNGNEALPADQADKLKLGVDQMDLFGDMSTPPDVSSPTETKEILLVDLNSEIETKQTFTKEDLFLNGITTPLPQPKPQPPFLPETSFSANLSFFPTPNPDPFSDDPFAQPDQSAQPSFDSLESADQKKEGLSTLTPTASSNLFSSDLFAPTTESLGLTSVAQTGPVPTSPLDLFKASPTTAPPLAGLGGLPVTSSPWSAQTSAFTQAAPVFPGSMMPAQPTGFTQPLAFGTQAVSSWNQPASFGPAPSQSPGLWAQPAQVPSTSWAQPSSAVNPFQSSVFPPSTLPAQTPSVLPSMSTTTSPPQPPPRTAPQKELSKKESDAFIALDPLGDREMKDVKEMFKDFQLTKPPAVPARRGEQQSLSEPPKAVPRQSALPADGLFESQPKTDLFSTSAKESQKPPSGPFGDPFGNPFA</sequence>
<evidence type="ECO:0000256" key="2">
    <source>
        <dbReference type="ARBA" id="ARBA00022473"/>
    </source>
</evidence>
<feature type="compositionally biased region" description="Low complexity" evidence="6">
    <location>
        <begin position="11"/>
        <end position="20"/>
    </location>
</feature>
<evidence type="ECO:0000313" key="8">
    <source>
        <dbReference type="Proteomes" id="UP001652627"/>
    </source>
</evidence>
<feature type="domain" description="PID" evidence="7">
    <location>
        <begin position="46"/>
        <end position="179"/>
    </location>
</feature>
<dbReference type="InterPro" id="IPR048561">
    <property type="entry name" value="Dab_PTB"/>
</dbReference>
<evidence type="ECO:0000259" key="7">
    <source>
        <dbReference type="PROSITE" id="PS01179"/>
    </source>
</evidence>
<feature type="compositionally biased region" description="Polar residues" evidence="6">
    <location>
        <begin position="292"/>
        <end position="302"/>
    </location>
</feature>
<keyword evidence="4" id="KW-0597">Phosphoprotein</keyword>
<feature type="compositionally biased region" description="Low complexity" evidence="6">
    <location>
        <begin position="471"/>
        <end position="483"/>
    </location>
</feature>
<dbReference type="Pfam" id="PF21792">
    <property type="entry name" value="DAB2_SBM"/>
    <property type="match status" value="1"/>
</dbReference>
<feature type="compositionally biased region" description="Polar residues" evidence="6">
    <location>
        <begin position="566"/>
        <end position="577"/>
    </location>
</feature>
<dbReference type="SMART" id="SM00462">
    <property type="entry name" value="PTB"/>
    <property type="match status" value="1"/>
</dbReference>
<keyword evidence="2" id="KW-0217">Developmental protein</keyword>
<accession>A0ABM4G5Q3</accession>
<feature type="compositionally biased region" description="Polar residues" evidence="6">
    <location>
        <begin position="267"/>
        <end position="277"/>
    </location>
</feature>
<feature type="compositionally biased region" description="Pro residues" evidence="6">
    <location>
        <begin position="254"/>
        <end position="264"/>
    </location>
</feature>
<comment type="subcellular location">
    <subcellularLocation>
        <location evidence="1">Cytoplasm</location>
    </subcellularLocation>
</comment>
<evidence type="ECO:0000256" key="1">
    <source>
        <dbReference type="ARBA" id="ARBA00004496"/>
    </source>
</evidence>
<dbReference type="Proteomes" id="UP001652627">
    <property type="component" value="Chromosome Z"/>
</dbReference>
<dbReference type="PANTHER" id="PTHR47695">
    <property type="entry name" value="PID DOMAIN-CONTAINING PROTEIN"/>
    <property type="match status" value="1"/>
</dbReference>
<dbReference type="GeneID" id="106499559"/>
<feature type="compositionally biased region" description="Basic and acidic residues" evidence="6">
    <location>
        <begin position="511"/>
        <end position="524"/>
    </location>
</feature>
<feature type="compositionally biased region" description="Polar residues" evidence="6">
    <location>
        <begin position="441"/>
        <end position="470"/>
    </location>
</feature>
<dbReference type="RefSeq" id="XP_067172518.1">
    <property type="nucleotide sequence ID" value="XM_067316417.1"/>
</dbReference>
<gene>
    <name evidence="9" type="primary">DAB2</name>
</gene>
<dbReference type="CDD" id="cd01215">
    <property type="entry name" value="PTB_Dab"/>
    <property type="match status" value="1"/>
</dbReference>
<dbReference type="SUPFAM" id="SSF50729">
    <property type="entry name" value="PH domain-like"/>
    <property type="match status" value="1"/>
</dbReference>
<dbReference type="PANTHER" id="PTHR47695:SF5">
    <property type="entry name" value="DISABLED HOMOLOG 2"/>
    <property type="match status" value="1"/>
</dbReference>
<dbReference type="InterPro" id="IPR011993">
    <property type="entry name" value="PH-like_dom_sf"/>
</dbReference>
<reference evidence="9" key="1">
    <citation type="submission" date="2025-08" db="UniProtKB">
        <authorList>
            <consortium name="RefSeq"/>
        </authorList>
    </citation>
    <scope>IDENTIFICATION</scope>
    <source>
        <tissue evidence="9">Blood</tissue>
    </source>
</reference>
<evidence type="ECO:0000256" key="4">
    <source>
        <dbReference type="ARBA" id="ARBA00022553"/>
    </source>
</evidence>
<evidence type="ECO:0000256" key="5">
    <source>
        <dbReference type="ARBA" id="ARBA00022782"/>
    </source>
</evidence>
<feature type="region of interest" description="Disordered" evidence="6">
    <location>
        <begin position="251"/>
        <end position="318"/>
    </location>
</feature>
<feature type="compositionally biased region" description="Polar residues" evidence="6">
    <location>
        <begin position="1"/>
        <end position="10"/>
    </location>
</feature>
<evidence type="ECO:0000256" key="3">
    <source>
        <dbReference type="ARBA" id="ARBA00022490"/>
    </source>
</evidence>
<protein>
    <submittedName>
        <fullName evidence="9">Disabled homolog 2 isoform X6</fullName>
    </submittedName>
</protein>
<dbReference type="InterPro" id="IPR048559">
    <property type="entry name" value="DAB1/2_SBM"/>
</dbReference>
<feature type="compositionally biased region" description="Polar residues" evidence="6">
    <location>
        <begin position="420"/>
        <end position="433"/>
    </location>
</feature>
<organism evidence="8 9">
    <name type="scientific">Apteryx mantelli</name>
    <name type="common">North Island brown kiwi</name>
    <dbReference type="NCBI Taxonomy" id="2696672"/>
    <lineage>
        <taxon>Eukaryota</taxon>
        <taxon>Metazoa</taxon>
        <taxon>Chordata</taxon>
        <taxon>Craniata</taxon>
        <taxon>Vertebrata</taxon>
        <taxon>Euteleostomi</taxon>
        <taxon>Archelosauria</taxon>
        <taxon>Archosauria</taxon>
        <taxon>Dinosauria</taxon>
        <taxon>Saurischia</taxon>
        <taxon>Theropoda</taxon>
        <taxon>Coelurosauria</taxon>
        <taxon>Aves</taxon>
        <taxon>Palaeognathae</taxon>
        <taxon>Apterygiformes</taxon>
        <taxon>Apterygidae</taxon>
        <taxon>Apteryx</taxon>
    </lineage>
</organism>
<keyword evidence="3" id="KW-0963">Cytoplasm</keyword>
<keyword evidence="8" id="KW-1185">Reference proteome</keyword>
<dbReference type="InterPro" id="IPR006020">
    <property type="entry name" value="PTB/PI_dom"/>
</dbReference>
<feature type="region of interest" description="Disordered" evidence="6">
    <location>
        <begin position="420"/>
        <end position="596"/>
    </location>
</feature>
<proteinExistence type="predicted"/>